<feature type="signal peptide" evidence="1">
    <location>
        <begin position="1"/>
        <end position="22"/>
    </location>
</feature>
<protein>
    <submittedName>
        <fullName evidence="2">Uncharacterized protein</fullName>
    </submittedName>
</protein>
<dbReference type="VEuPathDB" id="FungiDB:BD410DRAFT_786509"/>
<keyword evidence="1" id="KW-0732">Signal</keyword>
<evidence type="ECO:0000313" key="2">
    <source>
        <dbReference type="EMBL" id="TDL24391.1"/>
    </source>
</evidence>
<organism evidence="2 3">
    <name type="scientific">Rickenella mellea</name>
    <dbReference type="NCBI Taxonomy" id="50990"/>
    <lineage>
        <taxon>Eukaryota</taxon>
        <taxon>Fungi</taxon>
        <taxon>Dikarya</taxon>
        <taxon>Basidiomycota</taxon>
        <taxon>Agaricomycotina</taxon>
        <taxon>Agaricomycetes</taxon>
        <taxon>Hymenochaetales</taxon>
        <taxon>Rickenellaceae</taxon>
        <taxon>Rickenella</taxon>
    </lineage>
</organism>
<dbReference type="EMBL" id="ML170167">
    <property type="protein sequence ID" value="TDL24391.1"/>
    <property type="molecule type" value="Genomic_DNA"/>
</dbReference>
<evidence type="ECO:0000256" key="1">
    <source>
        <dbReference type="SAM" id="SignalP"/>
    </source>
</evidence>
<sequence>MWTWDSLIALRLLSLGWNYNGGFQVKVERTMARSSRGLRLRRPFSLTTARSTLPPLSTSTPTSTSITLINVAESQAYTFVLKTGGWRVNVG</sequence>
<dbReference type="Proteomes" id="UP000294933">
    <property type="component" value="Unassembled WGS sequence"/>
</dbReference>
<gene>
    <name evidence="2" type="ORF">BD410DRAFT_786509</name>
</gene>
<keyword evidence="3" id="KW-1185">Reference proteome</keyword>
<evidence type="ECO:0000313" key="3">
    <source>
        <dbReference type="Proteomes" id="UP000294933"/>
    </source>
</evidence>
<dbReference type="AlphaFoldDB" id="A0A4Y7QAU7"/>
<proteinExistence type="predicted"/>
<feature type="chain" id="PRO_5021276116" evidence="1">
    <location>
        <begin position="23"/>
        <end position="91"/>
    </location>
</feature>
<reference evidence="2 3" key="1">
    <citation type="submission" date="2018-06" db="EMBL/GenBank/DDBJ databases">
        <title>A transcriptomic atlas of mushroom development highlights an independent origin of complex multicellularity.</title>
        <authorList>
            <consortium name="DOE Joint Genome Institute"/>
            <person name="Krizsan K."/>
            <person name="Almasi E."/>
            <person name="Merenyi Z."/>
            <person name="Sahu N."/>
            <person name="Viragh M."/>
            <person name="Koszo T."/>
            <person name="Mondo S."/>
            <person name="Kiss B."/>
            <person name="Balint B."/>
            <person name="Kues U."/>
            <person name="Barry K."/>
            <person name="Hegedus J.C."/>
            <person name="Henrissat B."/>
            <person name="Johnson J."/>
            <person name="Lipzen A."/>
            <person name="Ohm R."/>
            <person name="Nagy I."/>
            <person name="Pangilinan J."/>
            <person name="Yan J."/>
            <person name="Xiong Y."/>
            <person name="Grigoriev I.V."/>
            <person name="Hibbett D.S."/>
            <person name="Nagy L.G."/>
        </authorList>
    </citation>
    <scope>NUCLEOTIDE SEQUENCE [LARGE SCALE GENOMIC DNA]</scope>
    <source>
        <strain evidence="2 3">SZMC22713</strain>
    </source>
</reference>
<name>A0A4Y7QAU7_9AGAM</name>
<accession>A0A4Y7QAU7</accession>